<dbReference type="KEGG" id="nav:JQS30_15765"/>
<dbReference type="EMBL" id="CP070496">
    <property type="protein sequence ID" value="QSB05191.1"/>
    <property type="molecule type" value="Genomic_DNA"/>
</dbReference>
<gene>
    <name evidence="1" type="ORF">JQS30_15765</name>
</gene>
<proteinExistence type="predicted"/>
<protein>
    <submittedName>
        <fullName evidence="1">Uncharacterized protein</fullName>
    </submittedName>
</protein>
<dbReference type="Proteomes" id="UP000662939">
    <property type="component" value="Chromosome"/>
</dbReference>
<name>A0A895XH69_9ACTN</name>
<organism evidence="1 2">
    <name type="scientific">Natronoglycomyces albus</name>
    <dbReference type="NCBI Taxonomy" id="2811108"/>
    <lineage>
        <taxon>Bacteria</taxon>
        <taxon>Bacillati</taxon>
        <taxon>Actinomycetota</taxon>
        <taxon>Actinomycetes</taxon>
        <taxon>Glycomycetales</taxon>
        <taxon>Glycomycetaceae</taxon>
        <taxon>Natronoglycomyces</taxon>
    </lineage>
</organism>
<dbReference type="RefSeq" id="WP_213171193.1">
    <property type="nucleotide sequence ID" value="NZ_CP070496.1"/>
</dbReference>
<accession>A0A895XH69</accession>
<evidence type="ECO:0000313" key="1">
    <source>
        <dbReference type="EMBL" id="QSB05191.1"/>
    </source>
</evidence>
<keyword evidence="2" id="KW-1185">Reference proteome</keyword>
<evidence type="ECO:0000313" key="2">
    <source>
        <dbReference type="Proteomes" id="UP000662939"/>
    </source>
</evidence>
<dbReference type="AlphaFoldDB" id="A0A895XH69"/>
<reference evidence="1" key="1">
    <citation type="submission" date="2021-02" db="EMBL/GenBank/DDBJ databases">
        <title>Natronoglycomyces albus gen. nov., sp. nov, a haloalkaliphilic actinobacterium from a soda solonchak soil.</title>
        <authorList>
            <person name="Sorokin D.Y."/>
            <person name="Khijniak T.V."/>
            <person name="Zakharycheva A.P."/>
            <person name="Boueva O.V."/>
            <person name="Ariskina E.V."/>
            <person name="Hahnke R.L."/>
            <person name="Bunk B."/>
            <person name="Sproer C."/>
            <person name="Schumann P."/>
            <person name="Evtushenko L.I."/>
            <person name="Kublanov I.V."/>
        </authorList>
    </citation>
    <scope>NUCLEOTIDE SEQUENCE</scope>
    <source>
        <strain evidence="1">DSM 106290</strain>
    </source>
</reference>
<sequence>MTPLDNVAFDEHLASRRIAARDELLHLAQSMSQRNSPQHWDAVKDIPKNAFLEPRLFTQFSQPTFDLTTLQQLLLSQFQERTVLIAVKTDSQGAISIPGLGTCDTGTPATTGTATYLTSGNQLSVQLHGQAAQTFKLKAAVHVPGTEIELVRYLDPAVSAFLRSHSVDFEKTQLVFPTAEHREQIARALTLIERASPAFHTMLHESIRSLCLYHHPSDASFAALGIHGMLFFNVPTTTTVGYFIDELAHQGGHVLFSEATLHRQDFFTVDPDTPMSEVIGDDDARSAYDTFHGLYTEFTVSQILNAISNLGVAKADEATGIRHHFDIVMEHSSRDIALVESCAEKLFTSLGHRVFAQFKDSYDRIQSPVTQ</sequence>